<sequence>MAPESPLDRPRASPLPTNMVRRGSLGGHFRRLSYSVHDEGGSRSISSSPTTHMFGSRHDRSGANGLDEAERSDEMDDAQIARKYRSLCVENSALRRRNDDLQKALLRAETDLLKVQQAHEEAEKRAQSQARWRERDAQSYRKQLDDLECRSNAEIERLHADAEDLRRRLYHQEQETVESIAAVKRECDARIEALEVRLRSLQEQYAQMSKAKHRLDTKHADALRRIQELEPTQAQIDALLESAAELEKLCLSQRHTIFRVQAESEELRRLLASGPSISAKPSYLSVLYSASSTDSLAGARLRVKASMRSSAPQSHQDRGPKARAGRTLHRRSRSEILLTVADILELNAEECDVACEAEETKGAQDNDESAHSLIENCNLRPIRKADSSEGPLPHTSPGGKVAGCSSLLVTHQRPQPPGTRLLPELSPATTPQRPACPSAIRSRRSCSLPAPSCCAMWPSEALQSTERKRLSVRSVRATFLSLPAKPRLYGLAPLHRDRLILDSMHPVTQHHDSYALALMAFYLDSSSAHKVYLCVFVVVMAVLSAYLFFTYSLGDKPWRVTNNNA</sequence>
<gene>
    <name evidence="1" type="ORF">EV182_001632</name>
</gene>
<evidence type="ECO:0000313" key="1">
    <source>
        <dbReference type="EMBL" id="KAJ1679642.1"/>
    </source>
</evidence>
<dbReference type="Proteomes" id="UP001145114">
    <property type="component" value="Unassembled WGS sequence"/>
</dbReference>
<reference evidence="1" key="1">
    <citation type="submission" date="2022-06" db="EMBL/GenBank/DDBJ databases">
        <title>Phylogenomic reconstructions and comparative analyses of Kickxellomycotina fungi.</title>
        <authorList>
            <person name="Reynolds N.K."/>
            <person name="Stajich J.E."/>
            <person name="Barry K."/>
            <person name="Grigoriev I.V."/>
            <person name="Crous P."/>
            <person name="Smith M.E."/>
        </authorList>
    </citation>
    <scope>NUCLEOTIDE SEQUENCE</scope>
    <source>
        <strain evidence="1">RSA 2271</strain>
    </source>
</reference>
<dbReference type="EMBL" id="JAMZIH010000258">
    <property type="protein sequence ID" value="KAJ1679642.1"/>
    <property type="molecule type" value="Genomic_DNA"/>
</dbReference>
<comment type="caution">
    <text evidence="1">The sequence shown here is derived from an EMBL/GenBank/DDBJ whole genome shotgun (WGS) entry which is preliminary data.</text>
</comment>
<protein>
    <submittedName>
        <fullName evidence="1">Uncharacterized protein</fullName>
    </submittedName>
</protein>
<keyword evidence="2" id="KW-1185">Reference proteome</keyword>
<name>A0ACC1HT62_9FUNG</name>
<accession>A0ACC1HT62</accession>
<proteinExistence type="predicted"/>
<evidence type="ECO:0000313" key="2">
    <source>
        <dbReference type="Proteomes" id="UP001145114"/>
    </source>
</evidence>
<organism evidence="1 2">
    <name type="scientific">Spiromyces aspiralis</name>
    <dbReference type="NCBI Taxonomy" id="68401"/>
    <lineage>
        <taxon>Eukaryota</taxon>
        <taxon>Fungi</taxon>
        <taxon>Fungi incertae sedis</taxon>
        <taxon>Zoopagomycota</taxon>
        <taxon>Kickxellomycotina</taxon>
        <taxon>Kickxellomycetes</taxon>
        <taxon>Kickxellales</taxon>
        <taxon>Kickxellaceae</taxon>
        <taxon>Spiromyces</taxon>
    </lineage>
</organism>